<protein>
    <submittedName>
        <fullName evidence="9">Flagellar biosynthetic protein FliO</fullName>
    </submittedName>
</protein>
<keyword evidence="10" id="KW-1185">Reference proteome</keyword>
<accession>A0A859FGT5</accession>
<keyword evidence="9" id="KW-0969">Cilium</keyword>
<evidence type="ECO:0000256" key="3">
    <source>
        <dbReference type="ARBA" id="ARBA00022692"/>
    </source>
</evidence>
<evidence type="ECO:0000313" key="9">
    <source>
        <dbReference type="EMBL" id="QKS71426.1"/>
    </source>
</evidence>
<keyword evidence="9" id="KW-0282">Flagellum</keyword>
<evidence type="ECO:0000256" key="1">
    <source>
        <dbReference type="ARBA" id="ARBA00004236"/>
    </source>
</evidence>
<dbReference type="AlphaFoldDB" id="A0A859FGT5"/>
<name>A0A859FGT5_9BACI</name>
<evidence type="ECO:0000256" key="4">
    <source>
        <dbReference type="ARBA" id="ARBA00022989"/>
    </source>
</evidence>
<evidence type="ECO:0000313" key="10">
    <source>
        <dbReference type="Proteomes" id="UP000318138"/>
    </source>
</evidence>
<organism evidence="9 10">
    <name type="scientific">Paenalkalicoccus suaedae</name>
    <dbReference type="NCBI Taxonomy" id="2592382"/>
    <lineage>
        <taxon>Bacteria</taxon>
        <taxon>Bacillati</taxon>
        <taxon>Bacillota</taxon>
        <taxon>Bacilli</taxon>
        <taxon>Bacillales</taxon>
        <taxon>Bacillaceae</taxon>
        <taxon>Paenalkalicoccus</taxon>
    </lineage>
</organism>
<keyword evidence="9" id="KW-0966">Cell projection</keyword>
<dbReference type="Pfam" id="PF04347">
    <property type="entry name" value="FliO"/>
    <property type="match status" value="1"/>
</dbReference>
<feature type="signal peptide" evidence="8">
    <location>
        <begin position="1"/>
        <end position="21"/>
    </location>
</feature>
<feature type="region of interest" description="Disordered" evidence="6">
    <location>
        <begin position="182"/>
        <end position="201"/>
    </location>
</feature>
<evidence type="ECO:0000256" key="6">
    <source>
        <dbReference type="SAM" id="MobiDB-lite"/>
    </source>
</evidence>
<dbReference type="EMBL" id="CP041372">
    <property type="protein sequence ID" value="QKS71426.1"/>
    <property type="molecule type" value="Genomic_DNA"/>
</dbReference>
<dbReference type="KEGG" id="psua:FLK61_32515"/>
<dbReference type="Proteomes" id="UP000318138">
    <property type="component" value="Chromosome"/>
</dbReference>
<evidence type="ECO:0000256" key="5">
    <source>
        <dbReference type="ARBA" id="ARBA00023136"/>
    </source>
</evidence>
<dbReference type="GO" id="GO:0016020">
    <property type="term" value="C:membrane"/>
    <property type="evidence" value="ECO:0007669"/>
    <property type="project" value="InterPro"/>
</dbReference>
<keyword evidence="3 7" id="KW-0812">Transmembrane</keyword>
<comment type="subcellular location">
    <subcellularLocation>
        <location evidence="1">Cell membrane</location>
    </subcellularLocation>
</comment>
<evidence type="ECO:0000256" key="7">
    <source>
        <dbReference type="SAM" id="Phobius"/>
    </source>
</evidence>
<dbReference type="InterPro" id="IPR022781">
    <property type="entry name" value="Flagellar_biosynth_FliO"/>
</dbReference>
<keyword evidence="4 7" id="KW-1133">Transmembrane helix</keyword>
<evidence type="ECO:0000256" key="2">
    <source>
        <dbReference type="ARBA" id="ARBA00022475"/>
    </source>
</evidence>
<feature type="chain" id="PRO_5032788653" evidence="8">
    <location>
        <begin position="22"/>
        <end position="225"/>
    </location>
</feature>
<keyword evidence="2" id="KW-1003">Cell membrane</keyword>
<sequence length="225" mass="24924">MRKTIGMIMILFVLFSPTALAEGNFGESDRSVIEGINQLEEVETENEESVGNVGESDSNFNEAEIEEGAVIPQNQNLFMLFGQLILALGAVLLLFYIIAKFVGNKSRRFQDAATIQSVGGVGVGTNRSVQLVKVGDRLLVVGVGESISLLKEIDDPEEIKAMLKRESQTSFNQPQQLVQSLLQKRRERNGEPPGPSSFNQFLSKELDGVKKSQTKVHQELEERDR</sequence>
<keyword evidence="8" id="KW-0732">Signal</keyword>
<evidence type="ECO:0000256" key="8">
    <source>
        <dbReference type="SAM" id="SignalP"/>
    </source>
</evidence>
<proteinExistence type="predicted"/>
<gene>
    <name evidence="9" type="ORF">FLK61_32515</name>
</gene>
<dbReference type="GO" id="GO:0044781">
    <property type="term" value="P:bacterial-type flagellum organization"/>
    <property type="evidence" value="ECO:0007669"/>
    <property type="project" value="InterPro"/>
</dbReference>
<feature type="transmembrane region" description="Helical" evidence="7">
    <location>
        <begin position="77"/>
        <end position="99"/>
    </location>
</feature>
<keyword evidence="5 7" id="KW-0472">Membrane</keyword>
<reference evidence="10" key="1">
    <citation type="submission" date="2019-07" db="EMBL/GenBank/DDBJ databases">
        <title>Bacillus alkalisoli sp. nov. isolated from saline soil.</title>
        <authorList>
            <person name="Sun J.-Q."/>
            <person name="Xu L."/>
        </authorList>
    </citation>
    <scope>NUCLEOTIDE SEQUENCE [LARGE SCALE GENOMIC DNA]</scope>
    <source>
        <strain evidence="10">M4U3P1</strain>
    </source>
</reference>
<dbReference type="RefSeq" id="WP_176009461.1">
    <property type="nucleotide sequence ID" value="NZ_CP041372.2"/>
</dbReference>
<feature type="region of interest" description="Disordered" evidence="6">
    <location>
        <begin position="206"/>
        <end position="225"/>
    </location>
</feature>